<dbReference type="EC" id="5.3.1.6" evidence="4"/>
<dbReference type="OMA" id="INQWPGV"/>
<dbReference type="FunFam" id="3.30.70.260:FF:000053">
    <property type="entry name" value="Ribose-5-phosphate isomerase, putative"/>
    <property type="match status" value="1"/>
</dbReference>
<name>C4R763_KOMPG</name>
<evidence type="ECO:0000256" key="8">
    <source>
        <dbReference type="ARBA" id="ARBA00032273"/>
    </source>
</evidence>
<evidence type="ECO:0000313" key="10">
    <source>
        <dbReference type="Proteomes" id="UP000000314"/>
    </source>
</evidence>
<dbReference type="InterPro" id="IPR004788">
    <property type="entry name" value="Ribose5P_isomerase_type_A"/>
</dbReference>
<dbReference type="SMR" id="C4R763"/>
<dbReference type="GO" id="GO:0006014">
    <property type="term" value="P:D-ribose metabolic process"/>
    <property type="evidence" value="ECO:0007669"/>
    <property type="project" value="TreeGrafter"/>
</dbReference>
<dbReference type="STRING" id="644223.C4R763"/>
<dbReference type="GO" id="GO:0009052">
    <property type="term" value="P:pentose-phosphate shunt, non-oxidative branch"/>
    <property type="evidence" value="ECO:0007669"/>
    <property type="project" value="InterPro"/>
</dbReference>
<dbReference type="KEGG" id="ppa:PAS_chr4_0212"/>
<proteinExistence type="inferred from homology"/>
<evidence type="ECO:0000313" key="9">
    <source>
        <dbReference type="EMBL" id="CAY71438.1"/>
    </source>
</evidence>
<sequence>MSEELIEKSKKLAAFAAVNENVSKSDRIIGVGSGSTVVYVAERLGQLENKEKFIYVAFDGADEIDTNLNLIKGGGAALYQEKLVASLSRKFVVVADFRKQSPERLGHFWRKGVPIEVVPNSYVKVLKDLFKLGANSATLRDAGKAKAGPVVTDNGNFVIDADFGEIPLNKVKELDEKLIRLVGVVETGFFVDYAEKAYIGNEDGSITSLSVSVPARL</sequence>
<dbReference type="NCBIfam" id="TIGR00021">
    <property type="entry name" value="rpiA"/>
    <property type="match status" value="1"/>
</dbReference>
<evidence type="ECO:0000256" key="1">
    <source>
        <dbReference type="ARBA" id="ARBA00001713"/>
    </source>
</evidence>
<comment type="catalytic activity">
    <reaction evidence="1">
        <text>aldehydo-D-ribose 5-phosphate = D-ribulose 5-phosphate</text>
        <dbReference type="Rhea" id="RHEA:14657"/>
        <dbReference type="ChEBI" id="CHEBI:58121"/>
        <dbReference type="ChEBI" id="CHEBI:58273"/>
        <dbReference type="EC" id="5.3.1.6"/>
    </reaction>
</comment>
<gene>
    <name evidence="9" type="ordered locus">PAS_chr4_0212</name>
</gene>
<dbReference type="EMBL" id="FN392322">
    <property type="protein sequence ID" value="CAY71438.1"/>
    <property type="molecule type" value="Genomic_DNA"/>
</dbReference>
<protein>
    <recommendedName>
        <fullName evidence="5">Ribose-5-phosphate isomerase</fullName>
        <ecNumber evidence="4">5.3.1.6</ecNumber>
    </recommendedName>
    <alternativeName>
        <fullName evidence="8">D-ribose-5-phosphate ketol-isomerase</fullName>
    </alternativeName>
    <alternativeName>
        <fullName evidence="7">Phosphoriboisomerase</fullName>
    </alternativeName>
</protein>
<keyword evidence="6" id="KW-0413">Isomerase</keyword>
<accession>C4R763</accession>
<evidence type="ECO:0000256" key="7">
    <source>
        <dbReference type="ARBA" id="ARBA00029734"/>
    </source>
</evidence>
<evidence type="ECO:0000256" key="3">
    <source>
        <dbReference type="ARBA" id="ARBA00008088"/>
    </source>
</evidence>
<comment type="pathway">
    <text evidence="2">Carbohydrate degradation; pentose phosphate pathway; D-ribose 5-phosphate from D-ribulose 5-phosphate (non-oxidative stage): step 1/1.</text>
</comment>
<dbReference type="Gene3D" id="3.30.70.260">
    <property type="match status" value="1"/>
</dbReference>
<dbReference type="PANTHER" id="PTHR11934">
    <property type="entry name" value="RIBOSE-5-PHOSPHATE ISOMERASE"/>
    <property type="match status" value="1"/>
</dbReference>
<evidence type="ECO:0000256" key="6">
    <source>
        <dbReference type="ARBA" id="ARBA00023235"/>
    </source>
</evidence>
<dbReference type="SUPFAM" id="SSF100950">
    <property type="entry name" value="NagB/RpiA/CoA transferase-like"/>
    <property type="match status" value="1"/>
</dbReference>
<dbReference type="RefSeq" id="XP_002493617.1">
    <property type="nucleotide sequence ID" value="XM_002493572.1"/>
</dbReference>
<dbReference type="eggNOG" id="KOG3075">
    <property type="taxonomic scope" value="Eukaryota"/>
</dbReference>
<dbReference type="GeneID" id="8200883"/>
<reference evidence="9 10" key="1">
    <citation type="journal article" date="2009" name="Nat. Biotechnol.">
        <title>Genome sequence of the recombinant protein production host Pichia pastoris.</title>
        <authorList>
            <person name="De Schutter K."/>
            <person name="Lin Y.C."/>
            <person name="Tiels P."/>
            <person name="Van Hecke A."/>
            <person name="Glinka S."/>
            <person name="Weber-Lehmann J."/>
            <person name="Rouze P."/>
            <person name="Van de Peer Y."/>
            <person name="Callewaert N."/>
        </authorList>
    </citation>
    <scope>NUCLEOTIDE SEQUENCE [LARGE SCALE GENOMIC DNA]</scope>
    <source>
        <strain evidence="10">GS115 / ATCC 20864</strain>
    </source>
</reference>
<dbReference type="InterPro" id="IPR037171">
    <property type="entry name" value="NagB/RpiA_transferase-like"/>
</dbReference>
<dbReference type="UniPathway" id="UPA00115">
    <property type="reaction ID" value="UER00412"/>
</dbReference>
<dbReference type="InParanoid" id="C4R763"/>
<dbReference type="GO" id="GO:0005737">
    <property type="term" value="C:cytoplasm"/>
    <property type="evidence" value="ECO:0007669"/>
    <property type="project" value="TreeGrafter"/>
</dbReference>
<evidence type="ECO:0000256" key="5">
    <source>
        <dbReference type="ARBA" id="ARBA00019150"/>
    </source>
</evidence>
<dbReference type="AlphaFoldDB" id="C4R763"/>
<dbReference type="PANTHER" id="PTHR11934:SF0">
    <property type="entry name" value="RIBOSE-5-PHOSPHATE ISOMERASE"/>
    <property type="match status" value="1"/>
</dbReference>
<dbReference type="Gene3D" id="3.40.50.1360">
    <property type="match status" value="2"/>
</dbReference>
<organism evidence="9 10">
    <name type="scientific">Komagataella phaffii (strain GS115 / ATCC 20864)</name>
    <name type="common">Yeast</name>
    <name type="synonym">Pichia pastoris</name>
    <dbReference type="NCBI Taxonomy" id="644223"/>
    <lineage>
        <taxon>Eukaryota</taxon>
        <taxon>Fungi</taxon>
        <taxon>Dikarya</taxon>
        <taxon>Ascomycota</taxon>
        <taxon>Saccharomycotina</taxon>
        <taxon>Pichiomycetes</taxon>
        <taxon>Pichiales</taxon>
        <taxon>Pichiaceae</taxon>
        <taxon>Komagataella</taxon>
    </lineage>
</organism>
<dbReference type="Proteomes" id="UP000000314">
    <property type="component" value="Chromosome 4"/>
</dbReference>
<keyword evidence="10" id="KW-1185">Reference proteome</keyword>
<dbReference type="GO" id="GO:0004751">
    <property type="term" value="F:ribose-5-phosphate isomerase activity"/>
    <property type="evidence" value="ECO:0007669"/>
    <property type="project" value="UniProtKB-EC"/>
</dbReference>
<dbReference type="SUPFAM" id="SSF75445">
    <property type="entry name" value="D-ribose-5-phosphate isomerase (RpiA), lid domain"/>
    <property type="match status" value="1"/>
</dbReference>
<dbReference type="Pfam" id="PF06026">
    <property type="entry name" value="Rib_5-P_isom_A"/>
    <property type="match status" value="1"/>
</dbReference>
<comment type="similarity">
    <text evidence="3">Belongs to the ribose 5-phosphate isomerase family.</text>
</comment>
<dbReference type="OrthoDB" id="1555531at2759"/>
<dbReference type="HOGENOM" id="CLU_056590_0_2_1"/>
<evidence type="ECO:0000256" key="4">
    <source>
        <dbReference type="ARBA" id="ARBA00011959"/>
    </source>
</evidence>
<dbReference type="CDD" id="cd01398">
    <property type="entry name" value="RPI_A"/>
    <property type="match status" value="1"/>
</dbReference>
<evidence type="ECO:0000256" key="2">
    <source>
        <dbReference type="ARBA" id="ARBA00004988"/>
    </source>
</evidence>